<dbReference type="EMBL" id="CAMAPE010000004">
    <property type="protein sequence ID" value="CAH9061940.1"/>
    <property type="molecule type" value="Genomic_DNA"/>
</dbReference>
<reference evidence="3" key="1">
    <citation type="submission" date="2022-07" db="EMBL/GenBank/DDBJ databases">
        <authorList>
            <person name="Macas J."/>
            <person name="Novak P."/>
            <person name="Neumann P."/>
        </authorList>
    </citation>
    <scope>NUCLEOTIDE SEQUENCE</scope>
</reference>
<dbReference type="GO" id="GO:0003723">
    <property type="term" value="F:RNA binding"/>
    <property type="evidence" value="ECO:0007669"/>
    <property type="project" value="InterPro"/>
</dbReference>
<keyword evidence="4" id="KW-1185">Reference proteome</keyword>
<feature type="domain" description="PORR" evidence="2">
    <location>
        <begin position="66"/>
        <end position="411"/>
    </location>
</feature>
<dbReference type="PANTHER" id="PTHR31476:SF2">
    <property type="entry name" value="UBIQUITIN CARBOXYL-TERMINAL HYDROLASE FAMILY PROTEIN"/>
    <property type="match status" value="1"/>
</dbReference>
<evidence type="ECO:0000256" key="1">
    <source>
        <dbReference type="SAM" id="MobiDB-lite"/>
    </source>
</evidence>
<evidence type="ECO:0000313" key="3">
    <source>
        <dbReference type="EMBL" id="CAH9061940.1"/>
    </source>
</evidence>
<dbReference type="OrthoDB" id="689415at2759"/>
<dbReference type="AlphaFoldDB" id="A0A9P1DYN6"/>
<dbReference type="Proteomes" id="UP001152484">
    <property type="component" value="Unassembled WGS sequence"/>
</dbReference>
<protein>
    <recommendedName>
        <fullName evidence="2">PORR domain-containing protein</fullName>
    </recommendedName>
</protein>
<dbReference type="InterPro" id="IPR045040">
    <property type="entry name" value="PORR_fam"/>
</dbReference>
<feature type="region of interest" description="Disordered" evidence="1">
    <location>
        <begin position="472"/>
        <end position="500"/>
    </location>
</feature>
<proteinExistence type="predicted"/>
<dbReference type="Pfam" id="PF11955">
    <property type="entry name" value="PORR"/>
    <property type="match status" value="1"/>
</dbReference>
<gene>
    <name evidence="3" type="ORF">CEURO_LOCUS1824</name>
</gene>
<comment type="caution">
    <text evidence="3">The sequence shown here is derived from an EMBL/GenBank/DDBJ whole genome shotgun (WGS) entry which is preliminary data.</text>
</comment>
<organism evidence="3 4">
    <name type="scientific">Cuscuta europaea</name>
    <name type="common">European dodder</name>
    <dbReference type="NCBI Taxonomy" id="41803"/>
    <lineage>
        <taxon>Eukaryota</taxon>
        <taxon>Viridiplantae</taxon>
        <taxon>Streptophyta</taxon>
        <taxon>Embryophyta</taxon>
        <taxon>Tracheophyta</taxon>
        <taxon>Spermatophyta</taxon>
        <taxon>Magnoliopsida</taxon>
        <taxon>eudicotyledons</taxon>
        <taxon>Gunneridae</taxon>
        <taxon>Pentapetalae</taxon>
        <taxon>asterids</taxon>
        <taxon>lamiids</taxon>
        <taxon>Solanales</taxon>
        <taxon>Convolvulaceae</taxon>
        <taxon>Cuscuteae</taxon>
        <taxon>Cuscuta</taxon>
        <taxon>Cuscuta subgen. Cuscuta</taxon>
    </lineage>
</organism>
<dbReference type="InterPro" id="IPR021099">
    <property type="entry name" value="PORR_domain"/>
</dbReference>
<evidence type="ECO:0000313" key="4">
    <source>
        <dbReference type="Proteomes" id="UP001152484"/>
    </source>
</evidence>
<feature type="compositionally biased region" description="Acidic residues" evidence="1">
    <location>
        <begin position="472"/>
        <end position="481"/>
    </location>
</feature>
<accession>A0A9P1DYN6</accession>
<sequence>MLLIPPEAPKTISSPFIPRHTTFMPGRPRKHGLLLSNLAMPRAQVTKVCIRSSSSISPPSGPCKPVRDRSLDRHIARSNKIRFIQKLKTLLLSKPRHFLPIKVIDKCRDYLALSNPPRSILSLIHRYPTVFELFTIPTPPIPFNATKPHSQLCVRLTPAAAALAVREYEIKSKILSVSSASKLQKLLMLSSHHRLLLSKLVHLFPDLGLPVNFRSRLCNEFPDRFKIVETSYGRALELVSWDSSLAHSLPSPHDEVDSVSLGLIVDRPLKFKHLRLRKGLNLKRRHHDYLMKFKELPHVCPYESKAEDFPKGSIEAEKRACAVVREVLAMMIERRTLIDHLTHFRKEFGLPNKLRALLIRHPEHFYVSLKGLRNSVFLVEGYDGGGRLKEEVKNELLVIKDKLMQLVREGKQLRREKRKAFAKGEDVELVSTGGGGLSCDSMSDEVDEEEFALSYDGLDDLFDDVDDDLGFEDDDRDDEFGVQDGRNDDSGSDSFPSVREEYQFWTTTGETVIPHDEEDGRCSRPW</sequence>
<evidence type="ECO:0000259" key="2">
    <source>
        <dbReference type="Pfam" id="PF11955"/>
    </source>
</evidence>
<name>A0A9P1DYN6_CUSEU</name>
<dbReference type="PANTHER" id="PTHR31476">
    <property type="entry name" value="PROTEIN WHAT'S THIS FACTOR 1 HOMOLOG, CHLOROPLASTIC"/>
    <property type="match status" value="1"/>
</dbReference>